<protein>
    <recommendedName>
        <fullName evidence="3">Natural product</fullName>
    </recommendedName>
</protein>
<evidence type="ECO:0000313" key="2">
    <source>
        <dbReference type="Proteomes" id="UP001327027"/>
    </source>
</evidence>
<accession>A0ABU6A1N9</accession>
<comment type="caution">
    <text evidence="1">The sequence shown here is derived from an EMBL/GenBank/DDBJ whole genome shotgun (WGS) entry which is preliminary data.</text>
</comment>
<dbReference type="RefSeq" id="WP_324182031.1">
    <property type="nucleotide sequence ID" value="NZ_BAABAW010000006.1"/>
</dbReference>
<reference evidence="1 2" key="1">
    <citation type="journal article" date="2013" name="Int. J. Syst. Evol. Microbiol.">
        <title>Aquimarina gracilis sp. nov., isolated from the gut microflora of a mussel, Mytilus coruscus, and emended description of Aquimarina spongiae.</title>
        <authorList>
            <person name="Park S.C."/>
            <person name="Choe H.N."/>
            <person name="Baik K.S."/>
            <person name="Seong C.N."/>
        </authorList>
    </citation>
    <scope>NUCLEOTIDE SEQUENCE [LARGE SCALE GENOMIC DNA]</scope>
    <source>
        <strain evidence="1 2">PSC32</strain>
    </source>
</reference>
<keyword evidence="2" id="KW-1185">Reference proteome</keyword>
<proteinExistence type="predicted"/>
<name>A0ABU6A1N9_9FLAO</name>
<organism evidence="1 2">
    <name type="scientific">Aquimarina gracilis</name>
    <dbReference type="NCBI Taxonomy" id="874422"/>
    <lineage>
        <taxon>Bacteria</taxon>
        <taxon>Pseudomonadati</taxon>
        <taxon>Bacteroidota</taxon>
        <taxon>Flavobacteriia</taxon>
        <taxon>Flavobacteriales</taxon>
        <taxon>Flavobacteriaceae</taxon>
        <taxon>Aquimarina</taxon>
    </lineage>
</organism>
<sequence length="63" mass="7067">MKTKKKLILKKMTIGQLNQTTGGGNIDELFTITARETSPILCDYAYTKEPVCNPTVRLTFVEC</sequence>
<gene>
    <name evidence="1" type="ORF">U6A24_21205</name>
</gene>
<dbReference type="EMBL" id="JAYKLX010000011">
    <property type="protein sequence ID" value="MEB3348007.1"/>
    <property type="molecule type" value="Genomic_DNA"/>
</dbReference>
<evidence type="ECO:0000313" key="1">
    <source>
        <dbReference type="EMBL" id="MEB3348007.1"/>
    </source>
</evidence>
<dbReference type="Proteomes" id="UP001327027">
    <property type="component" value="Unassembled WGS sequence"/>
</dbReference>
<evidence type="ECO:0008006" key="3">
    <source>
        <dbReference type="Google" id="ProtNLM"/>
    </source>
</evidence>